<evidence type="ECO:0000313" key="1">
    <source>
        <dbReference type="EMBL" id="QDU22637.1"/>
    </source>
</evidence>
<dbReference type="Proteomes" id="UP000319576">
    <property type="component" value="Chromosome"/>
</dbReference>
<dbReference type="AlphaFoldDB" id="A0A517XYN8"/>
<reference evidence="1 2" key="1">
    <citation type="submission" date="2019-02" db="EMBL/GenBank/DDBJ databases">
        <title>Deep-cultivation of Planctomycetes and their phenomic and genomic characterization uncovers novel biology.</title>
        <authorList>
            <person name="Wiegand S."/>
            <person name="Jogler M."/>
            <person name="Boedeker C."/>
            <person name="Pinto D."/>
            <person name="Vollmers J."/>
            <person name="Rivas-Marin E."/>
            <person name="Kohn T."/>
            <person name="Peeters S.H."/>
            <person name="Heuer A."/>
            <person name="Rast P."/>
            <person name="Oberbeckmann S."/>
            <person name="Bunk B."/>
            <person name="Jeske O."/>
            <person name="Meyerdierks A."/>
            <person name="Storesund J.E."/>
            <person name="Kallscheuer N."/>
            <person name="Luecker S."/>
            <person name="Lage O.M."/>
            <person name="Pohl T."/>
            <person name="Merkel B.J."/>
            <person name="Hornburger P."/>
            <person name="Mueller R.-W."/>
            <person name="Bruemmer F."/>
            <person name="Labrenz M."/>
            <person name="Spormann A.M."/>
            <person name="Op den Camp H."/>
            <person name="Overmann J."/>
            <person name="Amann R."/>
            <person name="Jetten M.S.M."/>
            <person name="Mascher T."/>
            <person name="Medema M.H."/>
            <person name="Devos D.P."/>
            <person name="Kaster A.-K."/>
            <person name="Ovreas L."/>
            <person name="Rohde M."/>
            <person name="Galperin M.Y."/>
            <person name="Jogler C."/>
        </authorList>
    </citation>
    <scope>NUCLEOTIDE SEQUENCE [LARGE SCALE GENOMIC DNA]</scope>
    <source>
        <strain evidence="1 2">ETA_A1</strain>
    </source>
</reference>
<gene>
    <name evidence="1" type="ORF">ETAA1_46200</name>
</gene>
<proteinExistence type="predicted"/>
<dbReference type="OrthoDB" id="288179at2"/>
<dbReference type="KEGG" id="uli:ETAA1_46200"/>
<accession>A0A517XYN8</accession>
<dbReference type="EMBL" id="CP036273">
    <property type="protein sequence ID" value="QDU22637.1"/>
    <property type="molecule type" value="Genomic_DNA"/>
</dbReference>
<sequence length="74" mass="8166">MSSVVEAPIDLIESVAALRLPPRGDARVRALMDRNTNGQLSPYEKAELEAWVEVSENIALVRAPALWVLGRTRP</sequence>
<organism evidence="1 2">
    <name type="scientific">Urbifossiella limnaea</name>
    <dbReference type="NCBI Taxonomy" id="2528023"/>
    <lineage>
        <taxon>Bacteria</taxon>
        <taxon>Pseudomonadati</taxon>
        <taxon>Planctomycetota</taxon>
        <taxon>Planctomycetia</taxon>
        <taxon>Gemmatales</taxon>
        <taxon>Gemmataceae</taxon>
        <taxon>Urbifossiella</taxon>
    </lineage>
</organism>
<keyword evidence="2" id="KW-1185">Reference proteome</keyword>
<name>A0A517XYN8_9BACT</name>
<dbReference type="RefSeq" id="WP_145242536.1">
    <property type="nucleotide sequence ID" value="NZ_CP036273.1"/>
</dbReference>
<evidence type="ECO:0000313" key="2">
    <source>
        <dbReference type="Proteomes" id="UP000319576"/>
    </source>
</evidence>
<protein>
    <submittedName>
        <fullName evidence="1">Uncharacterized protein</fullName>
    </submittedName>
</protein>